<evidence type="ECO:0000256" key="1">
    <source>
        <dbReference type="ARBA" id="ARBA00022676"/>
    </source>
</evidence>
<dbReference type="PANTHER" id="PTHR13778:SF47">
    <property type="entry name" value="LIPOPOLYSACCHARIDE 1,3-GALACTOSYLTRANSFERASE"/>
    <property type="match status" value="1"/>
</dbReference>
<evidence type="ECO:0000256" key="3">
    <source>
        <dbReference type="ARBA" id="ARBA00022723"/>
    </source>
</evidence>
<gene>
    <name evidence="4" type="ORF">HS60.14</name>
</gene>
<keyword evidence="2" id="KW-0808">Transferase</keyword>
<organism evidence="4">
    <name type="scientific">Campylobacter jejuni subsp. jejuni</name>
    <dbReference type="NCBI Taxonomy" id="32022"/>
    <lineage>
        <taxon>Bacteria</taxon>
        <taxon>Pseudomonadati</taxon>
        <taxon>Campylobacterota</taxon>
        <taxon>Epsilonproteobacteria</taxon>
        <taxon>Campylobacterales</taxon>
        <taxon>Campylobacteraceae</taxon>
        <taxon>Campylobacter</taxon>
    </lineage>
</organism>
<dbReference type="InterPro" id="IPR029044">
    <property type="entry name" value="Nucleotide-diphossugar_trans"/>
</dbReference>
<keyword evidence="1" id="KW-0328">Glycosyltransferase</keyword>
<sequence>MISPIYKDKIAIVFSVDNNYINYLSVCLNSLKFHSSRNHFYDIVVLYEQLQEYKINKIISIYEDNNFSIRFFKISEYIKNMRTYLYTCDHFSIANYYRILIPNLLSDYNLAIYCDCDAIFFTDLANIYDIDLGYNLLACVLDIEVQRNHYSKDDYSKNILFYLKNILKLNNPLKYFNSGFLIFNIEKCLKFDFASKSIDILKQIKPRYVDQCIINKVAENKVAFLDLKWNIENHIMSLYDINSLKLLFKDIFNKYLESYKDPYFLHFTGPWKPWSHPYLPYADCWWKYARETPFYEEILFDNISKFNQNHYKPYGAVDRIKNQLSYKIGKAIIKAKNPIKALFLPLTIIYLYILHKIQMMMYNVLIRINPNIKLIPLEQYADYNEMLKCKKYLFYRLGNAFIKNPLTFIFKIKKIYKEWKNGK</sequence>
<protein>
    <recommendedName>
        <fullName evidence="5">Glycosyltransferase family 8 protein</fullName>
    </recommendedName>
</protein>
<keyword evidence="3" id="KW-0479">Metal-binding</keyword>
<dbReference type="GO" id="GO:0016757">
    <property type="term" value="F:glycosyltransferase activity"/>
    <property type="evidence" value="ECO:0007669"/>
    <property type="project" value="UniProtKB-KW"/>
</dbReference>
<evidence type="ECO:0008006" key="5">
    <source>
        <dbReference type="Google" id="ProtNLM"/>
    </source>
</evidence>
<dbReference type="Gene3D" id="3.90.550.10">
    <property type="entry name" value="Spore Coat Polysaccharide Biosynthesis Protein SpsA, Chain A"/>
    <property type="match status" value="1"/>
</dbReference>
<dbReference type="EMBL" id="KT893426">
    <property type="protein sequence ID" value="ALN43829.1"/>
    <property type="molecule type" value="Genomic_DNA"/>
</dbReference>
<dbReference type="SUPFAM" id="SSF53448">
    <property type="entry name" value="Nucleotide-diphospho-sugar transferases"/>
    <property type="match status" value="1"/>
</dbReference>
<dbReference type="InterPro" id="IPR002495">
    <property type="entry name" value="Glyco_trans_8"/>
</dbReference>
<dbReference type="CDD" id="cd04194">
    <property type="entry name" value="GT8_A4GalT_like"/>
    <property type="match status" value="1"/>
</dbReference>
<accession>A0A0S2CFD1</accession>
<proteinExistence type="predicted"/>
<dbReference type="Pfam" id="PF01501">
    <property type="entry name" value="Glyco_transf_8"/>
    <property type="match status" value="1"/>
</dbReference>
<dbReference type="GO" id="GO:0046872">
    <property type="term" value="F:metal ion binding"/>
    <property type="evidence" value="ECO:0007669"/>
    <property type="project" value="UniProtKB-KW"/>
</dbReference>
<dbReference type="AlphaFoldDB" id="A0A0S2CFD1"/>
<evidence type="ECO:0000313" key="4">
    <source>
        <dbReference type="EMBL" id="ALN43829.1"/>
    </source>
</evidence>
<dbReference type="PANTHER" id="PTHR13778">
    <property type="entry name" value="GLYCOSYLTRANSFERASE 8 DOMAIN-CONTAINING PROTEIN"/>
    <property type="match status" value="1"/>
</dbReference>
<dbReference type="InterPro" id="IPR050748">
    <property type="entry name" value="Glycosyltrans_8_dom-fam"/>
</dbReference>
<reference evidence="4" key="1">
    <citation type="journal article" date="2015" name="PLoS ONE">
        <title>Updated Campylobacter jejuni Capsule PCR Multiplex Typing System and Its Application to Clinical Isolates from South and Southeast Asia.</title>
        <authorList>
            <person name="Poly F."/>
            <person name="Serichantalergs O."/>
            <person name="Kuroiwa J."/>
            <person name="Pootong P."/>
            <person name="Mason C."/>
            <person name="Guerry P."/>
            <person name="Parker C.T."/>
        </authorList>
    </citation>
    <scope>NUCLEOTIDE SEQUENCE</scope>
    <source>
        <strain evidence="4">RM3438</strain>
    </source>
</reference>
<evidence type="ECO:0000256" key="2">
    <source>
        <dbReference type="ARBA" id="ARBA00022679"/>
    </source>
</evidence>
<name>A0A0S2CFD1_CAMJU</name>